<name>A0A292GM85_9HYPH</name>
<dbReference type="AlphaFoldDB" id="A0A292GM85"/>
<proteinExistence type="predicted"/>
<protein>
    <submittedName>
        <fullName evidence="1">Uncharacterized protein</fullName>
    </submittedName>
</protein>
<accession>A0A292GM85</accession>
<evidence type="ECO:0000313" key="1">
    <source>
        <dbReference type="EMBL" id="BBA74234.1"/>
    </source>
</evidence>
<dbReference type="EMBL" id="LC171369">
    <property type="protein sequence ID" value="BBA74234.1"/>
    <property type="molecule type" value="Genomic_DNA"/>
</dbReference>
<organism evidence="1">
    <name type="scientific">Ochrobactrum sp. PW1</name>
    <dbReference type="NCBI Taxonomy" id="1882222"/>
    <lineage>
        <taxon>Bacteria</taxon>
        <taxon>Pseudomonadati</taxon>
        <taxon>Pseudomonadota</taxon>
        <taxon>Alphaproteobacteria</taxon>
        <taxon>Hyphomicrobiales</taxon>
        <taxon>Brucellaceae</taxon>
        <taxon>Brucella/Ochrobactrum group</taxon>
        <taxon>Ochrobactrum</taxon>
    </lineage>
</organism>
<reference evidence="1" key="1">
    <citation type="submission" date="2016-07" db="EMBL/GenBank/DDBJ databases">
        <title>Genomics reveals synergistic degradation of pyrene by five bacteria in a mangrove sediment-derived bacterial consortium.</title>
        <authorList>
            <person name="Wanapaisan P."/>
            <person name="Vejarano F."/>
            <person name="Chakraborty J."/>
            <person name="Shintani M."/>
            <person name="Muangchinda C."/>
            <person name="Laothamteep N."/>
            <person name="Suzuki-Minakuchi C."/>
            <person name="Inoue K."/>
            <person name="Nojiri H."/>
            <person name="Pinyakong O."/>
        </authorList>
    </citation>
    <scope>NUCLEOTIDE SEQUENCE</scope>
    <source>
        <strain evidence="1">PW1</strain>
    </source>
</reference>
<sequence>MSRAMNVALTEAEVIAHCEGADVAISAIEPLPAGGTHVVTVTGDGAAIMRRVLAKHLIEGRVKRFAFMHSRPTPLSY</sequence>